<dbReference type="EMBL" id="RDQH01000335">
    <property type="protein sequence ID" value="RXH89476.1"/>
    <property type="molecule type" value="Genomic_DNA"/>
</dbReference>
<comment type="caution">
    <text evidence="1">The sequence shown here is derived from an EMBL/GenBank/DDBJ whole genome shotgun (WGS) entry which is preliminary data.</text>
</comment>
<dbReference type="Proteomes" id="UP000290289">
    <property type="component" value="Chromosome 9"/>
</dbReference>
<protein>
    <submittedName>
        <fullName evidence="1">Uncharacterized protein</fullName>
    </submittedName>
</protein>
<keyword evidence="2" id="KW-1185">Reference proteome</keyword>
<reference evidence="1 2" key="1">
    <citation type="submission" date="2018-10" db="EMBL/GenBank/DDBJ databases">
        <title>A high-quality apple genome assembly.</title>
        <authorList>
            <person name="Hu J."/>
        </authorList>
    </citation>
    <scope>NUCLEOTIDE SEQUENCE [LARGE SCALE GENOMIC DNA]</scope>
    <source>
        <strain evidence="2">cv. HFTH1</strain>
        <tissue evidence="1">Young leaf</tissue>
    </source>
</reference>
<evidence type="ECO:0000313" key="2">
    <source>
        <dbReference type="Proteomes" id="UP000290289"/>
    </source>
</evidence>
<proteinExistence type="predicted"/>
<gene>
    <name evidence="1" type="ORF">DVH24_031833</name>
</gene>
<sequence>MNLLFFSLLYPIFKSQFLRLRNPNLLYLILDGNSNLGVVCLLGRDILTGKLIELDRVVDRAGGKVAEVGVESESRDAVAVVAKELGRAGQDKRVVDGDYGVGGGGHHDMVGLLVPQHQAVRRLPAAARGLVGLSELQRGIYYLGLRFDLGFESFSSIFVGLLMFLDFGDED</sequence>
<name>A0A498J2S3_MALDO</name>
<organism evidence="1 2">
    <name type="scientific">Malus domestica</name>
    <name type="common">Apple</name>
    <name type="synonym">Pyrus malus</name>
    <dbReference type="NCBI Taxonomy" id="3750"/>
    <lineage>
        <taxon>Eukaryota</taxon>
        <taxon>Viridiplantae</taxon>
        <taxon>Streptophyta</taxon>
        <taxon>Embryophyta</taxon>
        <taxon>Tracheophyta</taxon>
        <taxon>Spermatophyta</taxon>
        <taxon>Magnoliopsida</taxon>
        <taxon>eudicotyledons</taxon>
        <taxon>Gunneridae</taxon>
        <taxon>Pentapetalae</taxon>
        <taxon>rosids</taxon>
        <taxon>fabids</taxon>
        <taxon>Rosales</taxon>
        <taxon>Rosaceae</taxon>
        <taxon>Amygdaloideae</taxon>
        <taxon>Maleae</taxon>
        <taxon>Malus</taxon>
    </lineage>
</organism>
<dbReference type="AlphaFoldDB" id="A0A498J2S3"/>
<accession>A0A498J2S3</accession>
<evidence type="ECO:0000313" key="1">
    <source>
        <dbReference type="EMBL" id="RXH89476.1"/>
    </source>
</evidence>